<dbReference type="Gene3D" id="3.40.50.1820">
    <property type="entry name" value="alpha/beta hydrolase"/>
    <property type="match status" value="1"/>
</dbReference>
<dbReference type="InterPro" id="IPR022742">
    <property type="entry name" value="Hydrolase_4"/>
</dbReference>
<sequence length="254" mass="28995">MEYQYIEKGNRRLYSIYHEPEHPGREDTGIVLCYPLGHEYIRCHRLNVNLAHKLAREGFHVLRFDYSGTGDSAGDFTSLTVEGCLEDIGMAVSELKDACGITRVGLAGVRFGATLSLLYMQQQPVDMAVVWNPVYDGTRYLRDIQQEYHAWKKGMLVKEKAMPGNSISCFGFHYDAAFLQQVAAIRPETVRFPTDSTLLLIDEKAPANVPPQLTYLPSHNKEFWLKRDHEKEKSMVPVAEINAILQWINEKTEE</sequence>
<dbReference type="GO" id="GO:0016787">
    <property type="term" value="F:hydrolase activity"/>
    <property type="evidence" value="ECO:0007669"/>
    <property type="project" value="UniProtKB-KW"/>
</dbReference>
<dbReference type="SUPFAM" id="SSF53474">
    <property type="entry name" value="alpha/beta-Hydrolases"/>
    <property type="match status" value="1"/>
</dbReference>
<dbReference type="Proteomes" id="UP001207742">
    <property type="component" value="Unassembled WGS sequence"/>
</dbReference>
<evidence type="ECO:0000313" key="2">
    <source>
        <dbReference type="EMBL" id="MCW3484227.1"/>
    </source>
</evidence>
<organism evidence="2 3">
    <name type="scientific">Chitinophaga nivalis</name>
    <dbReference type="NCBI Taxonomy" id="2991709"/>
    <lineage>
        <taxon>Bacteria</taxon>
        <taxon>Pseudomonadati</taxon>
        <taxon>Bacteroidota</taxon>
        <taxon>Chitinophagia</taxon>
        <taxon>Chitinophagales</taxon>
        <taxon>Chitinophagaceae</taxon>
        <taxon>Chitinophaga</taxon>
    </lineage>
</organism>
<keyword evidence="3" id="KW-1185">Reference proteome</keyword>
<dbReference type="Pfam" id="PF12146">
    <property type="entry name" value="Hydrolase_4"/>
    <property type="match status" value="1"/>
</dbReference>
<reference evidence="2 3" key="1">
    <citation type="submission" date="2022-10" db="EMBL/GenBank/DDBJ databases">
        <title>Chitinophaga nivalis PC15 sp. nov., isolated from Pyeongchang county, South Korea.</title>
        <authorList>
            <person name="Trinh H.N."/>
        </authorList>
    </citation>
    <scope>NUCLEOTIDE SEQUENCE [LARGE SCALE GENOMIC DNA]</scope>
    <source>
        <strain evidence="2 3">PC14</strain>
    </source>
</reference>
<gene>
    <name evidence="2" type="ORF">OL497_10005</name>
</gene>
<evidence type="ECO:0000259" key="1">
    <source>
        <dbReference type="Pfam" id="PF12146"/>
    </source>
</evidence>
<keyword evidence="2" id="KW-0378">Hydrolase</keyword>
<dbReference type="RefSeq" id="WP_264729746.1">
    <property type="nucleotide sequence ID" value="NZ_JAPDNR010000001.1"/>
</dbReference>
<dbReference type="InterPro" id="IPR029058">
    <property type="entry name" value="AB_hydrolase_fold"/>
</dbReference>
<evidence type="ECO:0000313" key="3">
    <source>
        <dbReference type="Proteomes" id="UP001207742"/>
    </source>
</evidence>
<feature type="domain" description="Serine aminopeptidase S33" evidence="1">
    <location>
        <begin position="49"/>
        <end position="159"/>
    </location>
</feature>
<dbReference type="EMBL" id="JAPDNS010000001">
    <property type="protein sequence ID" value="MCW3484227.1"/>
    <property type="molecule type" value="Genomic_DNA"/>
</dbReference>
<comment type="caution">
    <text evidence="2">The sequence shown here is derived from an EMBL/GenBank/DDBJ whole genome shotgun (WGS) entry which is preliminary data.</text>
</comment>
<name>A0ABT3IJU1_9BACT</name>
<accession>A0ABT3IJU1</accession>
<protein>
    <submittedName>
        <fullName evidence="2">Alpha/beta hydrolase</fullName>
    </submittedName>
</protein>
<proteinExistence type="predicted"/>